<dbReference type="InterPro" id="IPR048469">
    <property type="entry name" value="YchJ-like_M"/>
</dbReference>
<gene>
    <name evidence="3" type="ORF">PSQ40_20730</name>
</gene>
<dbReference type="RefSeq" id="WP_273953798.1">
    <property type="nucleotide sequence ID" value="NZ_JAQSIP010000014.1"/>
</dbReference>
<evidence type="ECO:0000313" key="4">
    <source>
        <dbReference type="Proteomes" id="UP001528673"/>
    </source>
</evidence>
<dbReference type="EMBL" id="JAQSIP010000014">
    <property type="protein sequence ID" value="MDD0841015.1"/>
    <property type="molecule type" value="Genomic_DNA"/>
</dbReference>
<name>A0ABT5N425_9BURK</name>
<evidence type="ECO:0000313" key="3">
    <source>
        <dbReference type="EMBL" id="MDD0841015.1"/>
    </source>
</evidence>
<dbReference type="SUPFAM" id="SSF54427">
    <property type="entry name" value="NTF2-like"/>
    <property type="match status" value="1"/>
</dbReference>
<sequence>MSLTPSSLCPCGRLDSRRRPRAWSDCCGPWLDAFDTQPAPDAEALMRSRYSAYVLGRSDYLRATWHASTCPADLQLDPAAEWLGLTVRGHWPAGARAEVEFLARYRQAGRVQRLQERSRFVRETVRQTLAGPDETAPALARWFYLDGDFKAR</sequence>
<dbReference type="InterPro" id="IPR023006">
    <property type="entry name" value="YchJ-like"/>
</dbReference>
<feature type="domain" description="YchJ-like middle NTF2-like" evidence="2">
    <location>
        <begin position="41"/>
        <end position="124"/>
    </location>
</feature>
<organism evidence="3 4">
    <name type="scientific">Curvibacter cyanobacteriorum</name>
    <dbReference type="NCBI Taxonomy" id="3026422"/>
    <lineage>
        <taxon>Bacteria</taxon>
        <taxon>Pseudomonadati</taxon>
        <taxon>Pseudomonadota</taxon>
        <taxon>Betaproteobacteria</taxon>
        <taxon>Burkholderiales</taxon>
        <taxon>Comamonadaceae</taxon>
        <taxon>Curvibacter</taxon>
    </lineage>
</organism>
<protein>
    <recommendedName>
        <fullName evidence="1">UPF0225 protein PSQ40_20730</fullName>
    </recommendedName>
</protein>
<comment type="caution">
    <text evidence="3">The sequence shown here is derived from an EMBL/GenBank/DDBJ whole genome shotgun (WGS) entry which is preliminary data.</text>
</comment>
<reference evidence="3 4" key="1">
    <citation type="submission" date="2023-02" db="EMBL/GenBank/DDBJ databases">
        <title>Bacterial whole genomic sequence of Curvibacter sp. HBC61.</title>
        <authorList>
            <person name="Le V."/>
            <person name="Ko S.-R."/>
            <person name="Ahn C.-Y."/>
            <person name="Oh H.-M."/>
        </authorList>
    </citation>
    <scope>NUCLEOTIDE SEQUENCE [LARGE SCALE GENOMIC DNA]</scope>
    <source>
        <strain evidence="3 4">HBC61</strain>
    </source>
</reference>
<keyword evidence="4" id="KW-1185">Reference proteome</keyword>
<dbReference type="HAMAP" id="MF_00612">
    <property type="entry name" value="UPF0225"/>
    <property type="match status" value="1"/>
</dbReference>
<proteinExistence type="inferred from homology"/>
<dbReference type="Proteomes" id="UP001528673">
    <property type="component" value="Unassembled WGS sequence"/>
</dbReference>
<accession>A0ABT5N425</accession>
<comment type="similarity">
    <text evidence="1">Belongs to the UPF0225 family.</text>
</comment>
<evidence type="ECO:0000256" key="1">
    <source>
        <dbReference type="HAMAP-Rule" id="MF_00612"/>
    </source>
</evidence>
<evidence type="ECO:0000259" key="2">
    <source>
        <dbReference type="Pfam" id="PF17775"/>
    </source>
</evidence>
<dbReference type="InterPro" id="IPR032710">
    <property type="entry name" value="NTF2-like_dom_sf"/>
</dbReference>
<dbReference type="Gene3D" id="3.10.450.50">
    <property type="match status" value="1"/>
</dbReference>
<dbReference type="Pfam" id="PF17775">
    <property type="entry name" value="YchJ_M-like"/>
    <property type="match status" value="1"/>
</dbReference>